<dbReference type="Gramene" id="Al_scaffold_0008_170">
    <property type="protein sequence ID" value="Al_scaffold_0008_170"/>
    <property type="gene ID" value="Al_scaffold_0008_170"/>
</dbReference>
<dbReference type="Gene3D" id="3.30.420.10">
    <property type="entry name" value="Ribonuclease H-like superfamily/Ribonuclease H"/>
    <property type="match status" value="1"/>
</dbReference>
<sequence>MGQFQGRMTTEEAKYTALIWAMQAAWALGYRAVEFEGDNQNVIRIINGSALNPRLNHFLNTIWGWRDKFPDAKFLFTHRQQNQCADLLAKTIRTSPNQWFYISKTNVLHLLNQIYIISVTSTQRLKIAFCLLEEQALLLMFVKFQNVVTAEPAKIFLCEQTPHASPILVFILSTAHMKLKPDQDFKTLDQSNTQLTKSELLSHSRFSKIIYTKLPLVDLHIRY</sequence>
<reference evidence="3" key="1">
    <citation type="journal article" date="2011" name="Nat. Genet.">
        <title>The Arabidopsis lyrata genome sequence and the basis of rapid genome size change.</title>
        <authorList>
            <person name="Hu T.T."/>
            <person name="Pattyn P."/>
            <person name="Bakker E.G."/>
            <person name="Cao J."/>
            <person name="Cheng J.-F."/>
            <person name="Clark R.M."/>
            <person name="Fahlgren N."/>
            <person name="Fawcett J.A."/>
            <person name="Grimwood J."/>
            <person name="Gundlach H."/>
            <person name="Haberer G."/>
            <person name="Hollister J.D."/>
            <person name="Ossowski S."/>
            <person name="Ottilar R.P."/>
            <person name="Salamov A.A."/>
            <person name="Schneeberger K."/>
            <person name="Spannagl M."/>
            <person name="Wang X."/>
            <person name="Yang L."/>
            <person name="Nasrallah M.E."/>
            <person name="Bergelson J."/>
            <person name="Carrington J.C."/>
            <person name="Gaut B.S."/>
            <person name="Schmutz J."/>
            <person name="Mayer K.F.X."/>
            <person name="Van de Peer Y."/>
            <person name="Grigoriev I.V."/>
            <person name="Nordborg M."/>
            <person name="Weigel D."/>
            <person name="Guo Y.-L."/>
        </authorList>
    </citation>
    <scope>NUCLEOTIDE SEQUENCE [LARGE SCALE GENOMIC DNA]</scope>
    <source>
        <strain evidence="3">cv. MN47</strain>
    </source>
</reference>
<dbReference type="GO" id="GO:0004523">
    <property type="term" value="F:RNA-DNA hybrid ribonuclease activity"/>
    <property type="evidence" value="ECO:0007669"/>
    <property type="project" value="InterPro"/>
</dbReference>
<dbReference type="InterPro" id="IPR002156">
    <property type="entry name" value="RNaseH_domain"/>
</dbReference>
<name>D7MRD6_ARALL</name>
<dbReference type="InterPro" id="IPR053151">
    <property type="entry name" value="RNase_H-like"/>
</dbReference>
<feature type="domain" description="RNase H type-1" evidence="1">
    <location>
        <begin position="3"/>
        <end position="90"/>
    </location>
</feature>
<organism evidence="3">
    <name type="scientific">Arabidopsis lyrata subsp. lyrata</name>
    <name type="common">Lyre-leaved rock-cress</name>
    <dbReference type="NCBI Taxonomy" id="81972"/>
    <lineage>
        <taxon>Eukaryota</taxon>
        <taxon>Viridiplantae</taxon>
        <taxon>Streptophyta</taxon>
        <taxon>Embryophyta</taxon>
        <taxon>Tracheophyta</taxon>
        <taxon>Spermatophyta</taxon>
        <taxon>Magnoliopsida</taxon>
        <taxon>eudicotyledons</taxon>
        <taxon>Gunneridae</taxon>
        <taxon>Pentapetalae</taxon>
        <taxon>rosids</taxon>
        <taxon>malvids</taxon>
        <taxon>Brassicales</taxon>
        <taxon>Brassicaceae</taxon>
        <taxon>Camelineae</taxon>
        <taxon>Arabidopsis</taxon>
    </lineage>
</organism>
<proteinExistence type="predicted"/>
<dbReference type="EMBL" id="GL348720">
    <property type="protein sequence ID" value="EFH39660.1"/>
    <property type="molecule type" value="Genomic_DNA"/>
</dbReference>
<dbReference type="InterPro" id="IPR012337">
    <property type="entry name" value="RNaseH-like_sf"/>
</dbReference>
<evidence type="ECO:0000259" key="1">
    <source>
        <dbReference type="Pfam" id="PF13456"/>
    </source>
</evidence>
<dbReference type="GO" id="GO:0003676">
    <property type="term" value="F:nucleic acid binding"/>
    <property type="evidence" value="ECO:0007669"/>
    <property type="project" value="InterPro"/>
</dbReference>
<evidence type="ECO:0000313" key="2">
    <source>
        <dbReference type="EMBL" id="EFH39660.1"/>
    </source>
</evidence>
<dbReference type="PANTHER" id="PTHR47723">
    <property type="entry name" value="OS05G0353850 PROTEIN"/>
    <property type="match status" value="1"/>
</dbReference>
<dbReference type="eggNOG" id="KOG1075">
    <property type="taxonomic scope" value="Eukaryota"/>
</dbReference>
<dbReference type="CDD" id="cd06222">
    <property type="entry name" value="RNase_H_like"/>
    <property type="match status" value="1"/>
</dbReference>
<gene>
    <name evidence="2" type="ORF">ARALYDRAFT_683350</name>
</gene>
<dbReference type="InterPro" id="IPR036397">
    <property type="entry name" value="RNaseH_sf"/>
</dbReference>
<dbReference type="PANTHER" id="PTHR47723:SF19">
    <property type="entry name" value="POLYNUCLEOTIDYL TRANSFERASE, RIBONUCLEASE H-LIKE SUPERFAMILY PROTEIN"/>
    <property type="match status" value="1"/>
</dbReference>
<dbReference type="Pfam" id="PF13456">
    <property type="entry name" value="RVT_3"/>
    <property type="match status" value="1"/>
</dbReference>
<dbReference type="HOGENOM" id="CLU_1241612_0_0_1"/>
<evidence type="ECO:0000313" key="3">
    <source>
        <dbReference type="Proteomes" id="UP000008694"/>
    </source>
</evidence>
<accession>D7MRD6</accession>
<dbReference type="STRING" id="81972.D7MRD6"/>
<keyword evidence="3" id="KW-1185">Reference proteome</keyword>
<protein>
    <submittedName>
        <fullName evidence="2">Predicted protein</fullName>
    </submittedName>
</protein>
<dbReference type="AlphaFoldDB" id="D7MRD6"/>
<dbReference type="Proteomes" id="UP000008694">
    <property type="component" value="Unassembled WGS sequence"/>
</dbReference>
<dbReference type="SUPFAM" id="SSF53098">
    <property type="entry name" value="Ribonuclease H-like"/>
    <property type="match status" value="1"/>
</dbReference>
<dbReference type="InterPro" id="IPR044730">
    <property type="entry name" value="RNase_H-like_dom_plant"/>
</dbReference>